<dbReference type="PIRSF" id="PIRSF006060">
    <property type="entry name" value="AA_transporter"/>
    <property type="match status" value="1"/>
</dbReference>
<dbReference type="GO" id="GO:0015179">
    <property type="term" value="F:L-amino acid transmembrane transporter activity"/>
    <property type="evidence" value="ECO:0007669"/>
    <property type="project" value="TreeGrafter"/>
</dbReference>
<gene>
    <name evidence="6" type="ORF">QR680_000007</name>
</gene>
<evidence type="ECO:0000256" key="4">
    <source>
        <dbReference type="ARBA" id="ARBA00023136"/>
    </source>
</evidence>
<evidence type="ECO:0000256" key="3">
    <source>
        <dbReference type="ARBA" id="ARBA00022989"/>
    </source>
</evidence>
<feature type="transmembrane region" description="Helical" evidence="5">
    <location>
        <begin position="290"/>
        <end position="316"/>
    </location>
</feature>
<feature type="transmembrane region" description="Helical" evidence="5">
    <location>
        <begin position="41"/>
        <end position="63"/>
    </location>
</feature>
<evidence type="ECO:0000256" key="5">
    <source>
        <dbReference type="SAM" id="Phobius"/>
    </source>
</evidence>
<evidence type="ECO:0000256" key="1">
    <source>
        <dbReference type="ARBA" id="ARBA00004141"/>
    </source>
</evidence>
<dbReference type="PANTHER" id="PTHR11785:SF115">
    <property type="entry name" value="AMINO ACID TRANSPORTER"/>
    <property type="match status" value="1"/>
</dbReference>
<evidence type="ECO:0008006" key="8">
    <source>
        <dbReference type="Google" id="ProtNLM"/>
    </source>
</evidence>
<feature type="transmembrane region" description="Helical" evidence="5">
    <location>
        <begin position="241"/>
        <end position="264"/>
    </location>
</feature>
<protein>
    <recommendedName>
        <fullName evidence="8">Amino acid permease/ SLC12A domain-containing protein</fullName>
    </recommendedName>
</protein>
<dbReference type="AlphaFoldDB" id="A0AA39GSX3"/>
<dbReference type="InterPro" id="IPR002293">
    <property type="entry name" value="AA/rel_permease1"/>
</dbReference>
<feature type="transmembrane region" description="Helical" evidence="5">
    <location>
        <begin position="420"/>
        <end position="442"/>
    </location>
</feature>
<proteinExistence type="predicted"/>
<reference evidence="6" key="1">
    <citation type="submission" date="2023-06" db="EMBL/GenBank/DDBJ databases">
        <title>Genomic analysis of the entomopathogenic nematode Steinernema hermaphroditum.</title>
        <authorList>
            <person name="Schwarz E.M."/>
            <person name="Heppert J.K."/>
            <person name="Baniya A."/>
            <person name="Schwartz H.T."/>
            <person name="Tan C.-H."/>
            <person name="Antoshechkin I."/>
            <person name="Sternberg P.W."/>
            <person name="Goodrich-Blair H."/>
            <person name="Dillman A.R."/>
        </authorList>
    </citation>
    <scope>NUCLEOTIDE SEQUENCE</scope>
    <source>
        <strain evidence="6">PS9179</strain>
        <tissue evidence="6">Whole animal</tissue>
    </source>
</reference>
<organism evidence="6 7">
    <name type="scientific">Steinernema hermaphroditum</name>
    <dbReference type="NCBI Taxonomy" id="289476"/>
    <lineage>
        <taxon>Eukaryota</taxon>
        <taxon>Metazoa</taxon>
        <taxon>Ecdysozoa</taxon>
        <taxon>Nematoda</taxon>
        <taxon>Chromadorea</taxon>
        <taxon>Rhabditida</taxon>
        <taxon>Tylenchina</taxon>
        <taxon>Panagrolaimomorpha</taxon>
        <taxon>Strongyloidoidea</taxon>
        <taxon>Steinernematidae</taxon>
        <taxon>Steinernema</taxon>
    </lineage>
</organism>
<evidence type="ECO:0000313" key="6">
    <source>
        <dbReference type="EMBL" id="KAK0392985.1"/>
    </source>
</evidence>
<name>A0AA39GSX3_9BILA</name>
<dbReference type="GO" id="GO:0016020">
    <property type="term" value="C:membrane"/>
    <property type="evidence" value="ECO:0007669"/>
    <property type="project" value="UniProtKB-SubCell"/>
</dbReference>
<feature type="transmembrane region" description="Helical" evidence="5">
    <location>
        <begin position="9"/>
        <end position="29"/>
    </location>
</feature>
<keyword evidence="7" id="KW-1185">Reference proteome</keyword>
<feature type="transmembrane region" description="Helical" evidence="5">
    <location>
        <begin position="165"/>
        <end position="188"/>
    </location>
</feature>
<keyword evidence="2 5" id="KW-0812">Transmembrane</keyword>
<dbReference type="FunFam" id="1.20.1740.10:FF:000058">
    <property type="entry name" value="Amino Acid Transporter"/>
    <property type="match status" value="1"/>
</dbReference>
<comment type="subcellular location">
    <subcellularLocation>
        <location evidence="1">Membrane</location>
        <topology evidence="1">Multi-pass membrane protein</topology>
    </subcellularLocation>
</comment>
<evidence type="ECO:0000313" key="7">
    <source>
        <dbReference type="Proteomes" id="UP001175271"/>
    </source>
</evidence>
<dbReference type="PANTHER" id="PTHR11785">
    <property type="entry name" value="AMINO ACID TRANSPORTER"/>
    <property type="match status" value="1"/>
</dbReference>
<feature type="transmembrane region" description="Helical" evidence="5">
    <location>
        <begin position="208"/>
        <end position="229"/>
    </location>
</feature>
<keyword evidence="3 5" id="KW-1133">Transmembrane helix</keyword>
<feature type="transmembrane region" description="Helical" evidence="5">
    <location>
        <begin position="84"/>
        <end position="111"/>
    </location>
</feature>
<feature type="transmembrane region" description="Helical" evidence="5">
    <location>
        <begin position="131"/>
        <end position="153"/>
    </location>
</feature>
<dbReference type="Pfam" id="PF13520">
    <property type="entry name" value="AA_permease_2"/>
    <property type="match status" value="1"/>
</dbReference>
<comment type="caution">
    <text evidence="6">The sequence shown here is derived from an EMBL/GenBank/DDBJ whole genome shotgun (WGS) entry which is preliminary data.</text>
</comment>
<dbReference type="Proteomes" id="UP001175271">
    <property type="component" value="Unassembled WGS sequence"/>
</dbReference>
<accession>A0AA39GSX3</accession>
<feature type="transmembrane region" description="Helical" evidence="5">
    <location>
        <begin position="337"/>
        <end position="354"/>
    </location>
</feature>
<keyword evidence="4 5" id="KW-0472">Membrane</keyword>
<dbReference type="EMBL" id="JAUCMV010000005">
    <property type="protein sequence ID" value="KAK0392985.1"/>
    <property type="molecule type" value="Genomic_DNA"/>
</dbReference>
<feature type="transmembrane region" description="Helical" evidence="5">
    <location>
        <begin position="394"/>
        <end position="414"/>
    </location>
</feature>
<sequence>MHSKNGHKIGIIGAVSYCVGDIIGSGIFVSPTSIVQHTGSVGLSLCIWAGCAGISVIGALVYIELGTSIRRSGCDFAYLSHVKWHPLATAFLWVSCCLSYPSTLAIQAFTFGKYLTAGLTPLLKLHLDHSMASYLEKLFAFSILWVLSFVNMFSLKRVAARFQQIATMAKLLATALIIITGFYELIFNDSSNNFTNAFEGSTTKAGDIILALYAGLFAYNGWDILNFGAEELENPKRTLPIAALCGIGISALVFLSMNVAYFAVLTVEEFKQSDVVAVRFAEKSLGSFSYAIPFLISILLLGNLNTTIFGCSRYAYRPNHHVMPSFIGTVHPKSMSPRAAVFVELMVCVCVSFIGNLDQLISYMTFAIWMQRTTVQIALFYMRFSNYPVYPEGFRNPIIIPILFFCICISLLVIPIWQDFYVAVYGLGLVFVGLVIYFAFIFPRKLPAFLHLLDENVTILSQVIFNAVPFKFEDFQNEATHVRNTENHDNSSFN</sequence>
<dbReference type="Gene3D" id="1.20.1740.10">
    <property type="entry name" value="Amino acid/polyamine transporter I"/>
    <property type="match status" value="1"/>
</dbReference>
<dbReference type="InterPro" id="IPR050598">
    <property type="entry name" value="AminoAcid_Transporter"/>
</dbReference>
<evidence type="ECO:0000256" key="2">
    <source>
        <dbReference type="ARBA" id="ARBA00022692"/>
    </source>
</evidence>